<name>A0A6G0WMA8_9STRA</name>
<protein>
    <submittedName>
        <fullName evidence="1">Uncharacterized protein</fullName>
    </submittedName>
</protein>
<reference evidence="1 2" key="1">
    <citation type="submission" date="2019-07" db="EMBL/GenBank/DDBJ databases">
        <title>Genomics analysis of Aphanomyces spp. identifies a new class of oomycete effector associated with host adaptation.</title>
        <authorList>
            <person name="Gaulin E."/>
        </authorList>
    </citation>
    <scope>NUCLEOTIDE SEQUENCE [LARGE SCALE GENOMIC DNA]</scope>
    <source>
        <strain evidence="1 2">ATCC 201684</strain>
    </source>
</reference>
<evidence type="ECO:0000313" key="1">
    <source>
        <dbReference type="EMBL" id="KAF0728457.1"/>
    </source>
</evidence>
<evidence type="ECO:0000313" key="2">
    <source>
        <dbReference type="Proteomes" id="UP000481153"/>
    </source>
</evidence>
<dbReference type="AlphaFoldDB" id="A0A6G0WMA8"/>
<organism evidence="1 2">
    <name type="scientific">Aphanomyces euteiches</name>
    <dbReference type="NCBI Taxonomy" id="100861"/>
    <lineage>
        <taxon>Eukaryota</taxon>
        <taxon>Sar</taxon>
        <taxon>Stramenopiles</taxon>
        <taxon>Oomycota</taxon>
        <taxon>Saprolegniomycetes</taxon>
        <taxon>Saprolegniales</taxon>
        <taxon>Verrucalvaceae</taxon>
        <taxon>Aphanomyces</taxon>
    </lineage>
</organism>
<dbReference type="EMBL" id="VJMJ01000178">
    <property type="protein sequence ID" value="KAF0728457.1"/>
    <property type="molecule type" value="Genomic_DNA"/>
</dbReference>
<gene>
    <name evidence="1" type="ORF">Ae201684_013819</name>
</gene>
<dbReference type="VEuPathDB" id="FungiDB:AeMF1_011916"/>
<dbReference type="Proteomes" id="UP000481153">
    <property type="component" value="Unassembled WGS sequence"/>
</dbReference>
<keyword evidence="2" id="KW-1185">Reference proteome</keyword>
<proteinExistence type="predicted"/>
<sequence length="110" mass="12248">MTSSSSLLQDSRVVLNVGKTDDLPPAASTANLTHHLLNREVFQYDFSKERELVESYRSRRLSQDVQHDEELAKSAIEMLNAVEEIKPQVLGRRTSADDLAAAIAASLKDH</sequence>
<comment type="caution">
    <text evidence="1">The sequence shown here is derived from an EMBL/GenBank/DDBJ whole genome shotgun (WGS) entry which is preliminary data.</text>
</comment>
<accession>A0A6G0WMA8</accession>